<reference evidence="8 9" key="1">
    <citation type="journal article" date="2024" name="Nat. Commun.">
        <title>Phylogenomics reveals the evolutionary origins of lichenization in chlorophyte algae.</title>
        <authorList>
            <person name="Puginier C."/>
            <person name="Libourel C."/>
            <person name="Otte J."/>
            <person name="Skaloud P."/>
            <person name="Haon M."/>
            <person name="Grisel S."/>
            <person name="Petersen M."/>
            <person name="Berrin J.G."/>
            <person name="Delaux P.M."/>
            <person name="Dal Grande F."/>
            <person name="Keller J."/>
        </authorList>
    </citation>
    <scope>NUCLEOTIDE SEQUENCE [LARGE SCALE GENOMIC DNA]</scope>
    <source>
        <strain evidence="8 9">SAG 2145</strain>
    </source>
</reference>
<comment type="similarity">
    <text evidence="1 5">Belongs to the glycosyl hydrolase 32 family.</text>
</comment>
<dbReference type="Pfam" id="PF00251">
    <property type="entry name" value="Glyco_hydro_32N"/>
    <property type="match status" value="1"/>
</dbReference>
<organism evidence="8 9">
    <name type="scientific">Apatococcus lobatus</name>
    <dbReference type="NCBI Taxonomy" id="904363"/>
    <lineage>
        <taxon>Eukaryota</taxon>
        <taxon>Viridiplantae</taxon>
        <taxon>Chlorophyta</taxon>
        <taxon>core chlorophytes</taxon>
        <taxon>Trebouxiophyceae</taxon>
        <taxon>Chlorellales</taxon>
        <taxon>Chlorellaceae</taxon>
        <taxon>Apatococcus</taxon>
    </lineage>
</organism>
<dbReference type="SUPFAM" id="SSF49899">
    <property type="entry name" value="Concanavalin A-like lectins/glucanases"/>
    <property type="match status" value="1"/>
</dbReference>
<dbReference type="InterPro" id="IPR023296">
    <property type="entry name" value="Glyco_hydro_beta-prop_sf"/>
</dbReference>
<dbReference type="PANTHER" id="PTHR43101">
    <property type="entry name" value="BETA-FRUCTOSIDASE"/>
    <property type="match status" value="1"/>
</dbReference>
<protein>
    <recommendedName>
        <fullName evidence="2">beta-fructofuranosidase</fullName>
        <ecNumber evidence="2">3.2.1.26</ecNumber>
    </recommendedName>
</protein>
<dbReference type="AlphaFoldDB" id="A0AAW1RQG9"/>
<dbReference type="InterPro" id="IPR018053">
    <property type="entry name" value="Glyco_hydro_32_AS"/>
</dbReference>
<keyword evidence="3 5" id="KW-0378">Hydrolase</keyword>
<feature type="domain" description="Glycosyl hydrolase family 32 N-terminal" evidence="6">
    <location>
        <begin position="83"/>
        <end position="424"/>
    </location>
</feature>
<evidence type="ECO:0000256" key="1">
    <source>
        <dbReference type="ARBA" id="ARBA00009902"/>
    </source>
</evidence>
<dbReference type="PROSITE" id="PS00609">
    <property type="entry name" value="GLYCOSYL_HYDROL_F32"/>
    <property type="match status" value="1"/>
</dbReference>
<evidence type="ECO:0000259" key="6">
    <source>
        <dbReference type="Pfam" id="PF00251"/>
    </source>
</evidence>
<dbReference type="CDD" id="cd08996">
    <property type="entry name" value="GH32_FFase"/>
    <property type="match status" value="1"/>
</dbReference>
<dbReference type="Proteomes" id="UP001438707">
    <property type="component" value="Unassembled WGS sequence"/>
</dbReference>
<keyword evidence="4 5" id="KW-0326">Glycosidase</keyword>
<sequence>MLQSSLIRTPSIVGHRALPTRAQLLGHRSVFKVAPRPVRSVSKIWADMTSPEVAELKAEQQTDVQRASLGDSWKSDPDKPWYHIMPRQGWLNDPNGPIFYKGQCHVFYQHVQGGSAWDWKIVWAHASSSDLVHWRHEPMALQPTPGGLDGQGCWSGNTMLDENGVPTILYTMVRQRGHPECGALPPQIVDLGLEMIEAQGCAQARTGDDNLVEWTKRDEPAIAHAPEGKPLTGFRDPFIIQRGGQGKPWRLIIGSGTKEHGGTILLYESDVPTHGWQFKGELTIGKTRPIGSHDLGVMWECPFFVPVHPLTAGPGAASQQDTYVLCVSPYPHHLKDRPTNTCIYWTGSMDADARFSVEQASGPHLLDLGDIVYAPTVCQDPAGRQIMWTWLQELRKGGAFDYAGCIGIPRILTLRPDGRLHQAPAEEVLALREGTPTTLPDVHVTPDKPQRISGVHAPSAHLQLTLEPGPGCSAAGVVLRPWLMPGSEAGSQSTAAVLLVNWAESRLEVVYPTDFDPASLAFTISDSTRRTGGAIDLNSKSSSIQLSIFVDHSVVEVFTDAGDVLATRVYRGADRAQQESAFSIVAQGGSVNVKELRASKMGTIWQQKQDLPEGTAIPTNA</sequence>
<dbReference type="InterPro" id="IPR001362">
    <property type="entry name" value="Glyco_hydro_32"/>
</dbReference>
<dbReference type="InterPro" id="IPR051214">
    <property type="entry name" value="GH32_Enzymes"/>
</dbReference>
<dbReference type="EMBL" id="JALJOS010000008">
    <property type="protein sequence ID" value="KAK9835810.1"/>
    <property type="molecule type" value="Genomic_DNA"/>
</dbReference>
<dbReference type="SMART" id="SM00640">
    <property type="entry name" value="Glyco_32"/>
    <property type="match status" value="1"/>
</dbReference>
<dbReference type="GO" id="GO:0005975">
    <property type="term" value="P:carbohydrate metabolic process"/>
    <property type="evidence" value="ECO:0007669"/>
    <property type="project" value="InterPro"/>
</dbReference>
<comment type="caution">
    <text evidence="8">The sequence shown here is derived from an EMBL/GenBank/DDBJ whole genome shotgun (WGS) entry which is preliminary data.</text>
</comment>
<evidence type="ECO:0000259" key="7">
    <source>
        <dbReference type="Pfam" id="PF08244"/>
    </source>
</evidence>
<name>A0AAW1RQG9_9CHLO</name>
<proteinExistence type="inferred from homology"/>
<dbReference type="InterPro" id="IPR013189">
    <property type="entry name" value="Glyco_hydro_32_C"/>
</dbReference>
<evidence type="ECO:0000256" key="2">
    <source>
        <dbReference type="ARBA" id="ARBA00012758"/>
    </source>
</evidence>
<dbReference type="Gene3D" id="2.115.10.20">
    <property type="entry name" value="Glycosyl hydrolase domain, family 43"/>
    <property type="match status" value="1"/>
</dbReference>
<dbReference type="GO" id="GO:0004564">
    <property type="term" value="F:beta-fructofuranosidase activity"/>
    <property type="evidence" value="ECO:0007669"/>
    <property type="project" value="UniProtKB-EC"/>
</dbReference>
<dbReference type="InterPro" id="IPR013320">
    <property type="entry name" value="ConA-like_dom_sf"/>
</dbReference>
<evidence type="ECO:0000256" key="3">
    <source>
        <dbReference type="ARBA" id="ARBA00022801"/>
    </source>
</evidence>
<dbReference type="Gene3D" id="2.60.120.560">
    <property type="entry name" value="Exo-inulinase, domain 1"/>
    <property type="match status" value="1"/>
</dbReference>
<dbReference type="InterPro" id="IPR013148">
    <property type="entry name" value="Glyco_hydro_32_N"/>
</dbReference>
<dbReference type="PANTHER" id="PTHR43101:SF1">
    <property type="entry name" value="BETA-FRUCTOSIDASE"/>
    <property type="match status" value="1"/>
</dbReference>
<evidence type="ECO:0000313" key="9">
    <source>
        <dbReference type="Proteomes" id="UP001438707"/>
    </source>
</evidence>
<accession>A0AAW1RQG9</accession>
<evidence type="ECO:0000256" key="4">
    <source>
        <dbReference type="ARBA" id="ARBA00023295"/>
    </source>
</evidence>
<dbReference type="EC" id="3.2.1.26" evidence="2"/>
<feature type="domain" description="Glycosyl hydrolase family 32 C-terminal" evidence="7">
    <location>
        <begin position="527"/>
        <end position="598"/>
    </location>
</feature>
<gene>
    <name evidence="8" type="ORF">WJX74_008485</name>
</gene>
<evidence type="ECO:0000256" key="5">
    <source>
        <dbReference type="RuleBase" id="RU362110"/>
    </source>
</evidence>
<dbReference type="SUPFAM" id="SSF75005">
    <property type="entry name" value="Arabinanase/levansucrase/invertase"/>
    <property type="match status" value="1"/>
</dbReference>
<dbReference type="Pfam" id="PF08244">
    <property type="entry name" value="Glyco_hydro_32C"/>
    <property type="match status" value="1"/>
</dbReference>
<keyword evidence="9" id="KW-1185">Reference proteome</keyword>
<evidence type="ECO:0000313" key="8">
    <source>
        <dbReference type="EMBL" id="KAK9835810.1"/>
    </source>
</evidence>